<feature type="binding site" evidence="7">
    <location>
        <position position="211"/>
    </location>
    <ligand>
        <name>Zn(2+)</name>
        <dbReference type="ChEBI" id="CHEBI:29105"/>
        <note>catalytic</note>
    </ligand>
</feature>
<dbReference type="InterPro" id="IPR034015">
    <property type="entry name" value="M1_LTA4H"/>
</dbReference>
<dbReference type="OrthoDB" id="79562at2759"/>
<feature type="binding site" evidence="7">
    <location>
        <position position="215"/>
    </location>
    <ligand>
        <name>Zn(2+)</name>
        <dbReference type="ChEBI" id="CHEBI:29105"/>
        <note>catalytic</note>
    </ligand>
</feature>
<evidence type="ECO:0000256" key="1">
    <source>
        <dbReference type="ARBA" id="ARBA00010136"/>
    </source>
</evidence>
<evidence type="ECO:0000313" key="9">
    <source>
        <dbReference type="EMBL" id="KXH34663.1"/>
    </source>
</evidence>
<organism evidence="9 10">
    <name type="scientific">Colletotrichum salicis</name>
    <dbReference type="NCBI Taxonomy" id="1209931"/>
    <lineage>
        <taxon>Eukaryota</taxon>
        <taxon>Fungi</taxon>
        <taxon>Dikarya</taxon>
        <taxon>Ascomycota</taxon>
        <taxon>Pezizomycotina</taxon>
        <taxon>Sordariomycetes</taxon>
        <taxon>Hypocreomycetidae</taxon>
        <taxon>Glomerellales</taxon>
        <taxon>Glomerellaceae</taxon>
        <taxon>Colletotrichum</taxon>
        <taxon>Colletotrichum acutatum species complex</taxon>
    </lineage>
</organism>
<dbReference type="InterPro" id="IPR042097">
    <property type="entry name" value="Aminopeptidase_N-like_N_sf"/>
</dbReference>
<proteinExistence type="inferred from homology"/>
<dbReference type="GO" id="GO:0005829">
    <property type="term" value="C:cytosol"/>
    <property type="evidence" value="ECO:0007669"/>
    <property type="project" value="TreeGrafter"/>
</dbReference>
<evidence type="ECO:0000256" key="6">
    <source>
        <dbReference type="ARBA" id="ARBA00023049"/>
    </source>
</evidence>
<dbReference type="GO" id="GO:0006508">
    <property type="term" value="P:proteolysis"/>
    <property type="evidence" value="ECO:0007669"/>
    <property type="project" value="UniProtKB-KW"/>
</dbReference>
<dbReference type="PANTHER" id="PTHR45726">
    <property type="entry name" value="LEUKOTRIENE A-4 HYDROLASE"/>
    <property type="match status" value="1"/>
</dbReference>
<keyword evidence="10" id="KW-1185">Reference proteome</keyword>
<dbReference type="GO" id="GO:0004177">
    <property type="term" value="F:aminopeptidase activity"/>
    <property type="evidence" value="ECO:0007669"/>
    <property type="project" value="TreeGrafter"/>
</dbReference>
<evidence type="ECO:0000256" key="3">
    <source>
        <dbReference type="ARBA" id="ARBA00022723"/>
    </source>
</evidence>
<keyword evidence="2" id="KW-0645">Protease</keyword>
<evidence type="ECO:0000256" key="7">
    <source>
        <dbReference type="PIRSR" id="PIRSR634015-3"/>
    </source>
</evidence>
<dbReference type="GO" id="GO:0008270">
    <property type="term" value="F:zinc ion binding"/>
    <property type="evidence" value="ECO:0007669"/>
    <property type="project" value="InterPro"/>
</dbReference>
<dbReference type="SUPFAM" id="SSF55486">
    <property type="entry name" value="Metalloproteases ('zincins'), catalytic domain"/>
    <property type="match status" value="1"/>
</dbReference>
<gene>
    <name evidence="9" type="ORF">CSAL01_08665</name>
</gene>
<evidence type="ECO:0000259" key="8">
    <source>
        <dbReference type="Pfam" id="PF01433"/>
    </source>
</evidence>
<dbReference type="FunFam" id="3.30.2010.30:FF:000001">
    <property type="entry name" value="Leukotriene A(4) hydrolase"/>
    <property type="match status" value="1"/>
</dbReference>
<feature type="domain" description="Peptidase M1 membrane alanine aminopeptidase" evidence="8">
    <location>
        <begin position="155"/>
        <end position="216"/>
    </location>
</feature>
<evidence type="ECO:0000256" key="5">
    <source>
        <dbReference type="ARBA" id="ARBA00022833"/>
    </source>
</evidence>
<dbReference type="AlphaFoldDB" id="A0A135SFI3"/>
<dbReference type="SUPFAM" id="SSF63737">
    <property type="entry name" value="Leukotriene A4 hydrolase N-terminal domain"/>
    <property type="match status" value="1"/>
</dbReference>
<dbReference type="STRING" id="1209931.A0A135SFI3"/>
<reference evidence="9 10" key="1">
    <citation type="submission" date="2014-02" db="EMBL/GenBank/DDBJ databases">
        <title>The genome sequence of Colletotrichum salicis CBS 607.94.</title>
        <authorList>
            <person name="Baroncelli R."/>
            <person name="Thon M.R."/>
        </authorList>
    </citation>
    <scope>NUCLEOTIDE SEQUENCE [LARGE SCALE GENOMIC DNA]</scope>
    <source>
        <strain evidence="9 10">CBS 607.94</strain>
    </source>
</reference>
<sequence>MCPINGVTDVNARSNFHDFSTQHMALDLTIDFDRKILFGQTAIPGQEKVHGLTEIVLDTSHVVIKGWFSPSQTDDKQDPFMSSGVPEAELVFLPITDTTEQKTYKFKMEIPISNYLFAVASGNLAGEKIGSISYVYCAPGDLEACKEEFKPDLQAIIKSAENLIFEYPWPLYNLVVLPKSFHLGGMENPIFSFYSATVVSGDRENISVVAHEIAHSVKEASRRVKESTRHW</sequence>
<evidence type="ECO:0000256" key="2">
    <source>
        <dbReference type="ARBA" id="ARBA00022670"/>
    </source>
</evidence>
<comment type="cofactor">
    <cofactor evidence="7">
        <name>Zn(2+)</name>
        <dbReference type="ChEBI" id="CHEBI:29105"/>
    </cofactor>
    <text evidence="7">Binds 1 zinc ion per subunit.</text>
</comment>
<accession>A0A135SFI3</accession>
<dbReference type="InterPro" id="IPR014782">
    <property type="entry name" value="Peptidase_M1_dom"/>
</dbReference>
<protein>
    <submittedName>
        <fullName evidence="9">Leukotriene A-4 hydrolase</fullName>
    </submittedName>
</protein>
<dbReference type="GO" id="GO:0008237">
    <property type="term" value="F:metallopeptidase activity"/>
    <property type="evidence" value="ECO:0007669"/>
    <property type="project" value="UniProtKB-KW"/>
</dbReference>
<comment type="similarity">
    <text evidence="1">Belongs to the peptidase M1 family.</text>
</comment>
<keyword evidence="6" id="KW-0482">Metalloprotease</keyword>
<dbReference type="Pfam" id="PF01433">
    <property type="entry name" value="Peptidase_M1"/>
    <property type="match status" value="1"/>
</dbReference>
<dbReference type="PANTHER" id="PTHR45726:SF3">
    <property type="entry name" value="LEUKOTRIENE A-4 HYDROLASE"/>
    <property type="match status" value="1"/>
</dbReference>
<dbReference type="Proteomes" id="UP000070121">
    <property type="component" value="Unassembled WGS sequence"/>
</dbReference>
<evidence type="ECO:0000256" key="4">
    <source>
        <dbReference type="ARBA" id="ARBA00022801"/>
    </source>
</evidence>
<keyword evidence="5 7" id="KW-0862">Zinc</keyword>
<name>A0A135SFI3_9PEZI</name>
<dbReference type="Gene3D" id="3.30.2010.30">
    <property type="match status" value="1"/>
</dbReference>
<evidence type="ECO:0000313" key="10">
    <source>
        <dbReference type="Proteomes" id="UP000070121"/>
    </source>
</evidence>
<keyword evidence="3 7" id="KW-0479">Metal-binding</keyword>
<dbReference type="GO" id="GO:0004301">
    <property type="term" value="F:epoxide hydrolase activity"/>
    <property type="evidence" value="ECO:0007669"/>
    <property type="project" value="TreeGrafter"/>
</dbReference>
<dbReference type="EMBL" id="JFFI01002409">
    <property type="protein sequence ID" value="KXH34663.1"/>
    <property type="molecule type" value="Genomic_DNA"/>
</dbReference>
<keyword evidence="4 9" id="KW-0378">Hydrolase</keyword>
<comment type="caution">
    <text evidence="9">The sequence shown here is derived from an EMBL/GenBank/DDBJ whole genome shotgun (WGS) entry which is preliminary data.</text>
</comment>